<proteinExistence type="predicted"/>
<organism evidence="1 2">
    <name type="scientific">Symbiodinium microadriaticum</name>
    <name type="common">Dinoflagellate</name>
    <name type="synonym">Zooxanthella microadriatica</name>
    <dbReference type="NCBI Taxonomy" id="2951"/>
    <lineage>
        <taxon>Eukaryota</taxon>
        <taxon>Sar</taxon>
        <taxon>Alveolata</taxon>
        <taxon>Dinophyceae</taxon>
        <taxon>Suessiales</taxon>
        <taxon>Symbiodiniaceae</taxon>
        <taxon>Symbiodinium</taxon>
    </lineage>
</organism>
<dbReference type="Proteomes" id="UP000186817">
    <property type="component" value="Unassembled WGS sequence"/>
</dbReference>
<evidence type="ECO:0000313" key="1">
    <source>
        <dbReference type="EMBL" id="OLQ09261.1"/>
    </source>
</evidence>
<protein>
    <submittedName>
        <fullName evidence="1">Uncharacterized protein</fullName>
    </submittedName>
</protein>
<keyword evidence="2" id="KW-1185">Reference proteome</keyword>
<accession>A0A1Q9EPE9</accession>
<sequence length="225" mass="25322">MLSRRTRSTVDEVEGRLVRFEYADDVAEAYVQGPALEPPVVAAPVAAAALPPVPAERPELMMPGRAAGEPSGVFAQRPYTHPDLPPDPSYILRIGWEAPGPQPNLRWLRATSTPWGGDQSALFQAPPRAYSEDFYQYSPDRPRVLVRWHAVMRVRRFMPQGTRLPVPIAALTGRRRTLAIYGDGEQAFVDDNWRNAPDARAYHNRQWRGRTELEVNVEILAMVTQ</sequence>
<dbReference type="AlphaFoldDB" id="A0A1Q9EPE9"/>
<comment type="caution">
    <text evidence="1">The sequence shown here is derived from an EMBL/GenBank/DDBJ whole genome shotgun (WGS) entry which is preliminary data.</text>
</comment>
<dbReference type="EMBL" id="LSRX01000100">
    <property type="protein sequence ID" value="OLQ09261.1"/>
    <property type="molecule type" value="Genomic_DNA"/>
</dbReference>
<evidence type="ECO:0000313" key="2">
    <source>
        <dbReference type="Proteomes" id="UP000186817"/>
    </source>
</evidence>
<gene>
    <name evidence="1" type="ORF">AK812_SmicGene7114</name>
</gene>
<reference evidence="1 2" key="1">
    <citation type="submission" date="2016-02" db="EMBL/GenBank/DDBJ databases">
        <title>Genome analysis of coral dinoflagellate symbionts highlights evolutionary adaptations to a symbiotic lifestyle.</title>
        <authorList>
            <person name="Aranda M."/>
            <person name="Li Y."/>
            <person name="Liew Y.J."/>
            <person name="Baumgarten S."/>
            <person name="Simakov O."/>
            <person name="Wilson M."/>
            <person name="Piel J."/>
            <person name="Ashoor H."/>
            <person name="Bougouffa S."/>
            <person name="Bajic V.B."/>
            <person name="Ryu T."/>
            <person name="Ravasi T."/>
            <person name="Bayer T."/>
            <person name="Micklem G."/>
            <person name="Kim H."/>
            <person name="Bhak J."/>
            <person name="Lajeunesse T.C."/>
            <person name="Voolstra C.R."/>
        </authorList>
    </citation>
    <scope>NUCLEOTIDE SEQUENCE [LARGE SCALE GENOMIC DNA]</scope>
    <source>
        <strain evidence="1 2">CCMP2467</strain>
    </source>
</reference>
<name>A0A1Q9EPE9_SYMMI</name>